<feature type="domain" description="Cyclin-like" evidence="4">
    <location>
        <begin position="18"/>
        <end position="115"/>
    </location>
</feature>
<evidence type="ECO:0000256" key="3">
    <source>
        <dbReference type="SAM" id="MobiDB-lite"/>
    </source>
</evidence>
<evidence type="ECO:0000313" key="5">
    <source>
        <dbReference type="WBParaSite" id="MCU_006735-RB"/>
    </source>
</evidence>
<dbReference type="WBParaSite" id="MCU_006735-RB">
    <property type="protein sequence ID" value="MCU_006735-RB"/>
    <property type="gene ID" value="MCU_006735"/>
</dbReference>
<evidence type="ECO:0000256" key="2">
    <source>
        <dbReference type="RuleBase" id="RU000383"/>
    </source>
</evidence>
<dbReference type="InterPro" id="IPR006671">
    <property type="entry name" value="Cyclin_N"/>
</dbReference>
<dbReference type="InterPro" id="IPR043198">
    <property type="entry name" value="Cyclin/Ssn8"/>
</dbReference>
<feature type="region of interest" description="Disordered" evidence="3">
    <location>
        <begin position="243"/>
        <end position="271"/>
    </location>
</feature>
<dbReference type="SUPFAM" id="SSF47954">
    <property type="entry name" value="Cyclin-like"/>
    <property type="match status" value="2"/>
</dbReference>
<evidence type="ECO:0000256" key="1">
    <source>
        <dbReference type="ARBA" id="ARBA00023127"/>
    </source>
</evidence>
<feature type="region of interest" description="Disordered" evidence="3">
    <location>
        <begin position="319"/>
        <end position="389"/>
    </location>
</feature>
<dbReference type="InterPro" id="IPR013763">
    <property type="entry name" value="Cyclin-like_dom"/>
</dbReference>
<dbReference type="InterPro" id="IPR036915">
    <property type="entry name" value="Cyclin-like_sf"/>
</dbReference>
<dbReference type="AlphaFoldDB" id="A0A5K3FCF6"/>
<dbReference type="GO" id="GO:0006357">
    <property type="term" value="P:regulation of transcription by RNA polymerase II"/>
    <property type="evidence" value="ECO:0007669"/>
    <property type="project" value="InterPro"/>
</dbReference>
<accession>A0A5K3FCF6</accession>
<protein>
    <submittedName>
        <fullName evidence="5">Cyclin N-terminal domain-containing protein</fullName>
    </submittedName>
</protein>
<dbReference type="Gene3D" id="1.10.472.10">
    <property type="entry name" value="Cyclin-like"/>
    <property type="match status" value="2"/>
</dbReference>
<proteinExistence type="inferred from homology"/>
<dbReference type="GO" id="GO:0016538">
    <property type="term" value="F:cyclin-dependent protein serine/threonine kinase regulator activity"/>
    <property type="evidence" value="ECO:0007669"/>
    <property type="project" value="InterPro"/>
</dbReference>
<feature type="domain" description="Cyclin-like" evidence="4">
    <location>
        <begin position="129"/>
        <end position="215"/>
    </location>
</feature>
<feature type="compositionally biased region" description="Basic and acidic residues" evidence="3">
    <location>
        <begin position="243"/>
        <end position="263"/>
    </location>
</feature>
<dbReference type="PANTHER" id="PTHR10026">
    <property type="entry name" value="CYCLIN"/>
    <property type="match status" value="1"/>
</dbReference>
<reference evidence="5" key="1">
    <citation type="submission" date="2019-11" db="UniProtKB">
        <authorList>
            <consortium name="WormBaseParasite"/>
        </authorList>
    </citation>
    <scope>IDENTIFICATION</scope>
</reference>
<name>A0A5K3FCF6_MESCO</name>
<sequence>MEGNGRGSNLARRQQCACLIQEIGSRLPTTQVVINASLYYMHHFYEIFSPETIKPVMVALASLYIACKTEDFSRKLALLISVAYAAFKKPMPPENSSTYKRIVQNIHSLEATMLMVIGFQKLDVKQPHVILITVLRDNKFPKDISHTSYYVCTHILHFTTLVLRHSMEAIAATSLYIAAKWNNFDIQCGDGEWYLQFSPKLTLEEIRSMTDEFTQAFQACDMKIKEHVKNLLKSRRIPREDPMARRFTEPPRVFNRGEKRPYESHNSMNSQQLSAIKGRMPLSGSCGSVGSAYRESGLQSVSKNSGTYGDYHLDAKIPRVHSPQSQPPPQISSQPSFQNIPHPESASSYKRDDSRTGVQRNPGNSVPRQPMPSTTRPSSTQKNDLSSVF</sequence>
<keyword evidence="1 2" id="KW-0195">Cyclin</keyword>
<comment type="similarity">
    <text evidence="2">Belongs to the cyclin family.</text>
</comment>
<dbReference type="SMART" id="SM00385">
    <property type="entry name" value="CYCLIN"/>
    <property type="match status" value="2"/>
</dbReference>
<feature type="compositionally biased region" description="Polar residues" evidence="3">
    <location>
        <begin position="356"/>
        <end position="389"/>
    </location>
</feature>
<dbReference type="Pfam" id="PF00134">
    <property type="entry name" value="Cyclin_N"/>
    <property type="match status" value="1"/>
</dbReference>
<organism evidence="5">
    <name type="scientific">Mesocestoides corti</name>
    <name type="common">Flatworm</name>
    <dbReference type="NCBI Taxonomy" id="53468"/>
    <lineage>
        <taxon>Eukaryota</taxon>
        <taxon>Metazoa</taxon>
        <taxon>Spiralia</taxon>
        <taxon>Lophotrochozoa</taxon>
        <taxon>Platyhelminthes</taxon>
        <taxon>Cestoda</taxon>
        <taxon>Eucestoda</taxon>
        <taxon>Cyclophyllidea</taxon>
        <taxon>Mesocestoididae</taxon>
        <taxon>Mesocestoides</taxon>
    </lineage>
</organism>
<evidence type="ECO:0000259" key="4">
    <source>
        <dbReference type="SMART" id="SM00385"/>
    </source>
</evidence>
<dbReference type="Pfam" id="PF21797">
    <property type="entry name" value="CycT2-like_C"/>
    <property type="match status" value="1"/>
</dbReference>